<evidence type="ECO:0000256" key="2">
    <source>
        <dbReference type="ARBA" id="ARBA00012438"/>
    </source>
</evidence>
<keyword evidence="3" id="KW-0597">Phosphoprotein</keyword>
<keyword evidence="4" id="KW-0175">Coiled coil</keyword>
<dbReference type="KEGG" id="slac:SKTS_11450"/>
<accession>A0A6F8VBZ0</accession>
<evidence type="ECO:0000259" key="6">
    <source>
        <dbReference type="PROSITE" id="PS50113"/>
    </source>
</evidence>
<dbReference type="GO" id="GO:0000155">
    <property type="term" value="F:phosphorelay sensor kinase activity"/>
    <property type="evidence" value="ECO:0007669"/>
    <property type="project" value="InterPro"/>
</dbReference>
<dbReference type="Pfam" id="PF00512">
    <property type="entry name" value="HisKA"/>
    <property type="match status" value="1"/>
</dbReference>
<dbReference type="PRINTS" id="PR00344">
    <property type="entry name" value="BCTRLSENSOR"/>
</dbReference>
<dbReference type="EMBL" id="AP022853">
    <property type="protein sequence ID" value="BCB26259.1"/>
    <property type="molecule type" value="Genomic_DNA"/>
</dbReference>
<evidence type="ECO:0000259" key="5">
    <source>
        <dbReference type="PROSITE" id="PS50109"/>
    </source>
</evidence>
<dbReference type="SUPFAM" id="SSF47384">
    <property type="entry name" value="Homodimeric domain of signal transducing histidine kinase"/>
    <property type="match status" value="1"/>
</dbReference>
<organism evidence="7 8">
    <name type="scientific">Sulfurimicrobium lacus</name>
    <dbReference type="NCBI Taxonomy" id="2715678"/>
    <lineage>
        <taxon>Bacteria</taxon>
        <taxon>Pseudomonadati</taxon>
        <taxon>Pseudomonadota</taxon>
        <taxon>Betaproteobacteria</taxon>
        <taxon>Nitrosomonadales</taxon>
        <taxon>Sulfuricellaceae</taxon>
        <taxon>Sulfurimicrobium</taxon>
    </lineage>
</organism>
<evidence type="ECO:0000313" key="8">
    <source>
        <dbReference type="Proteomes" id="UP000502260"/>
    </source>
</evidence>
<dbReference type="RefSeq" id="WP_173061659.1">
    <property type="nucleotide sequence ID" value="NZ_AP022853.1"/>
</dbReference>
<dbReference type="SMART" id="SM00387">
    <property type="entry name" value="HATPase_c"/>
    <property type="match status" value="1"/>
</dbReference>
<dbReference type="SUPFAM" id="SSF55874">
    <property type="entry name" value="ATPase domain of HSP90 chaperone/DNA topoisomerase II/histidine kinase"/>
    <property type="match status" value="1"/>
</dbReference>
<comment type="catalytic activity">
    <reaction evidence="1">
        <text>ATP + protein L-histidine = ADP + protein N-phospho-L-histidine.</text>
        <dbReference type="EC" id="2.7.13.3"/>
    </reaction>
</comment>
<feature type="coiled-coil region" evidence="4">
    <location>
        <begin position="284"/>
        <end position="322"/>
    </location>
</feature>
<dbReference type="Proteomes" id="UP000502260">
    <property type="component" value="Chromosome"/>
</dbReference>
<dbReference type="InterPro" id="IPR005467">
    <property type="entry name" value="His_kinase_dom"/>
</dbReference>
<dbReference type="Gene3D" id="3.30.565.10">
    <property type="entry name" value="Histidine kinase-like ATPase, C-terminal domain"/>
    <property type="match status" value="1"/>
</dbReference>
<sequence length="562" mass="61995">MNRERILAVLYDLAMVIGGEVNLRPLLTKTLQRLLYHTSFPAGAVFLDVSPQNGSGKVTATIELAIGDYELAGHAGETLVLPAALFSGAISLEQDRSLIDALPCHRGAYSVLLKLPIDGNGVVVLLSPAEPLSDLPLTQVFQPVMANLAKAILLCRRNEAYTKAIISDRDRAESGLKRFHAALNATADSVFLIDPFLMHFVDFNLSAETSSGYARAELLSLGLQDLLPAYPRDQLEHLFGTLLRGESSIFDLDTTLRRKDGSEYQAALRFNLFSHAAEQLVITMVRDVSEYKRLENELRLLNENLERRVEEEVAKNREKDHLLIQQSRLAAMGEMVHNIAHQWRQPLNALSLILTNIKDDFDYQQITPETLDRDVRKARSLLQGMSTTIDDFRDFFRPDREPGDFELGHAVEDALFVMAASLKNNDIEVVRDLPGGMLINGFSNQLAQVVLNVLANAKEAIQLGNVPAGRIGITLVRDGSNGVLSIEDNAGGIPGDVLPRIFDPYFTTKEQGSGIGLYMSKMIIERNFKGRIKAANTADGALITITIPLLETASPSTKEQQP</sequence>
<name>A0A6F8VBZ0_9PROT</name>
<dbReference type="CDD" id="cd00082">
    <property type="entry name" value="HisKA"/>
    <property type="match status" value="1"/>
</dbReference>
<dbReference type="InterPro" id="IPR035965">
    <property type="entry name" value="PAS-like_dom_sf"/>
</dbReference>
<reference evidence="8" key="1">
    <citation type="submission" date="2020-03" db="EMBL/GenBank/DDBJ databases">
        <title>Complete genome sequence of sulfur-oxidizing bacterium skT11.</title>
        <authorList>
            <person name="Kanda M."/>
            <person name="Kojima H."/>
            <person name="Fukui M."/>
        </authorList>
    </citation>
    <scope>NUCLEOTIDE SEQUENCE [LARGE SCALE GENOMIC DNA]</scope>
    <source>
        <strain evidence="8">skT11</strain>
    </source>
</reference>
<gene>
    <name evidence="7" type="ORF">SKTS_11450</name>
</gene>
<dbReference type="InterPro" id="IPR000700">
    <property type="entry name" value="PAS-assoc_C"/>
</dbReference>
<dbReference type="AlphaFoldDB" id="A0A6F8VBZ0"/>
<dbReference type="InterPro" id="IPR004358">
    <property type="entry name" value="Sig_transdc_His_kin-like_C"/>
</dbReference>
<dbReference type="PROSITE" id="PS50113">
    <property type="entry name" value="PAC"/>
    <property type="match status" value="1"/>
</dbReference>
<evidence type="ECO:0000256" key="4">
    <source>
        <dbReference type="SAM" id="Coils"/>
    </source>
</evidence>
<dbReference type="Gene3D" id="1.10.287.130">
    <property type="match status" value="1"/>
</dbReference>
<keyword evidence="8" id="KW-1185">Reference proteome</keyword>
<dbReference type="InterPro" id="IPR036097">
    <property type="entry name" value="HisK_dim/P_sf"/>
</dbReference>
<evidence type="ECO:0000256" key="3">
    <source>
        <dbReference type="ARBA" id="ARBA00022553"/>
    </source>
</evidence>
<dbReference type="InterPro" id="IPR003661">
    <property type="entry name" value="HisK_dim/P_dom"/>
</dbReference>
<dbReference type="NCBIfam" id="TIGR00229">
    <property type="entry name" value="sensory_box"/>
    <property type="match status" value="1"/>
</dbReference>
<dbReference type="SUPFAM" id="SSF55785">
    <property type="entry name" value="PYP-like sensor domain (PAS domain)"/>
    <property type="match status" value="1"/>
</dbReference>
<dbReference type="EC" id="2.7.13.3" evidence="2"/>
<dbReference type="Gene3D" id="3.30.450.20">
    <property type="entry name" value="PAS domain"/>
    <property type="match status" value="1"/>
</dbReference>
<evidence type="ECO:0000256" key="1">
    <source>
        <dbReference type="ARBA" id="ARBA00000085"/>
    </source>
</evidence>
<feature type="domain" description="Histidine kinase" evidence="5">
    <location>
        <begin position="338"/>
        <end position="551"/>
    </location>
</feature>
<proteinExistence type="predicted"/>
<dbReference type="PANTHER" id="PTHR43065">
    <property type="entry name" value="SENSOR HISTIDINE KINASE"/>
    <property type="match status" value="1"/>
</dbReference>
<dbReference type="PROSITE" id="PS50109">
    <property type="entry name" value="HIS_KIN"/>
    <property type="match status" value="1"/>
</dbReference>
<dbReference type="SMART" id="SM00388">
    <property type="entry name" value="HisKA"/>
    <property type="match status" value="1"/>
</dbReference>
<dbReference type="InterPro" id="IPR000014">
    <property type="entry name" value="PAS"/>
</dbReference>
<protein>
    <recommendedName>
        <fullName evidence="2">histidine kinase</fullName>
        <ecNumber evidence="2">2.7.13.3</ecNumber>
    </recommendedName>
</protein>
<dbReference type="InterPro" id="IPR003594">
    <property type="entry name" value="HATPase_dom"/>
</dbReference>
<evidence type="ECO:0000313" key="7">
    <source>
        <dbReference type="EMBL" id="BCB26259.1"/>
    </source>
</evidence>
<dbReference type="InterPro" id="IPR036890">
    <property type="entry name" value="HATPase_C_sf"/>
</dbReference>
<feature type="domain" description="PAC" evidence="6">
    <location>
        <begin position="250"/>
        <end position="300"/>
    </location>
</feature>
<dbReference type="Pfam" id="PF02518">
    <property type="entry name" value="HATPase_c"/>
    <property type="match status" value="1"/>
</dbReference>